<organism evidence="3">
    <name type="scientific">Nippostrongylus brasiliensis</name>
    <name type="common">Rat hookworm</name>
    <dbReference type="NCBI Taxonomy" id="27835"/>
    <lineage>
        <taxon>Eukaryota</taxon>
        <taxon>Metazoa</taxon>
        <taxon>Ecdysozoa</taxon>
        <taxon>Nematoda</taxon>
        <taxon>Chromadorea</taxon>
        <taxon>Rhabditida</taxon>
        <taxon>Rhabditina</taxon>
        <taxon>Rhabditomorpha</taxon>
        <taxon>Strongyloidea</taxon>
        <taxon>Heligmosomidae</taxon>
        <taxon>Nippostrongylus</taxon>
    </lineage>
</organism>
<protein>
    <submittedName>
        <fullName evidence="1 3">Uncharacterized protein</fullName>
    </submittedName>
</protein>
<evidence type="ECO:0000313" key="3">
    <source>
        <dbReference type="WBParaSite" id="NBR_0001894001-mRNA-1"/>
    </source>
</evidence>
<dbReference type="WBParaSite" id="NBR_0001894001-mRNA-1">
    <property type="protein sequence ID" value="NBR_0001894001-mRNA-1"/>
    <property type="gene ID" value="NBR_0001894001"/>
</dbReference>
<dbReference type="AlphaFoldDB" id="A0A0N4YNW9"/>
<reference evidence="3" key="1">
    <citation type="submission" date="2017-02" db="UniProtKB">
        <authorList>
            <consortium name="WormBaseParasite"/>
        </authorList>
    </citation>
    <scope>IDENTIFICATION</scope>
</reference>
<gene>
    <name evidence="1" type="ORF">NBR_LOCUS18941</name>
</gene>
<accession>A0A0N4YNW9</accession>
<evidence type="ECO:0000313" key="1">
    <source>
        <dbReference type="EMBL" id="VDL82669.1"/>
    </source>
</evidence>
<sequence length="81" mass="8715">MRWASDYFASRRRVVAEAPEGAAAFECARSSPDGGSTSLQTPRLYKVHVPLTVLHCKGPGRTSAAEQGKVRLGILCSNQVL</sequence>
<reference evidence="1 2" key="2">
    <citation type="submission" date="2018-11" db="EMBL/GenBank/DDBJ databases">
        <authorList>
            <consortium name="Pathogen Informatics"/>
        </authorList>
    </citation>
    <scope>NUCLEOTIDE SEQUENCE [LARGE SCALE GENOMIC DNA]</scope>
</reference>
<evidence type="ECO:0000313" key="2">
    <source>
        <dbReference type="Proteomes" id="UP000271162"/>
    </source>
</evidence>
<keyword evidence="2" id="KW-1185">Reference proteome</keyword>
<dbReference type="EMBL" id="UYSL01023779">
    <property type="protein sequence ID" value="VDL82669.1"/>
    <property type="molecule type" value="Genomic_DNA"/>
</dbReference>
<proteinExistence type="predicted"/>
<dbReference type="Proteomes" id="UP000271162">
    <property type="component" value="Unassembled WGS sequence"/>
</dbReference>
<name>A0A0N4YNW9_NIPBR</name>